<gene>
    <name evidence="2" type="ORF">NDU88_005384</name>
</gene>
<dbReference type="EMBL" id="JANPWB010000013">
    <property type="protein sequence ID" value="KAJ1107999.1"/>
    <property type="molecule type" value="Genomic_DNA"/>
</dbReference>
<evidence type="ECO:0000313" key="2">
    <source>
        <dbReference type="EMBL" id="KAJ1107999.1"/>
    </source>
</evidence>
<comment type="caution">
    <text evidence="2">The sequence shown here is derived from an EMBL/GenBank/DDBJ whole genome shotgun (WGS) entry which is preliminary data.</text>
</comment>
<protein>
    <submittedName>
        <fullName evidence="2">Uncharacterized protein</fullName>
    </submittedName>
</protein>
<evidence type="ECO:0000256" key="1">
    <source>
        <dbReference type="SAM" id="MobiDB-lite"/>
    </source>
</evidence>
<organism evidence="2 3">
    <name type="scientific">Pleurodeles waltl</name>
    <name type="common">Iberian ribbed newt</name>
    <dbReference type="NCBI Taxonomy" id="8319"/>
    <lineage>
        <taxon>Eukaryota</taxon>
        <taxon>Metazoa</taxon>
        <taxon>Chordata</taxon>
        <taxon>Craniata</taxon>
        <taxon>Vertebrata</taxon>
        <taxon>Euteleostomi</taxon>
        <taxon>Amphibia</taxon>
        <taxon>Batrachia</taxon>
        <taxon>Caudata</taxon>
        <taxon>Salamandroidea</taxon>
        <taxon>Salamandridae</taxon>
        <taxon>Pleurodelinae</taxon>
        <taxon>Pleurodeles</taxon>
    </lineage>
</organism>
<reference evidence="2" key="1">
    <citation type="journal article" date="2022" name="bioRxiv">
        <title>Sequencing and chromosome-scale assembly of the giantPleurodeles waltlgenome.</title>
        <authorList>
            <person name="Brown T."/>
            <person name="Elewa A."/>
            <person name="Iarovenko S."/>
            <person name="Subramanian E."/>
            <person name="Araus A.J."/>
            <person name="Petzold A."/>
            <person name="Susuki M."/>
            <person name="Suzuki K.-i.T."/>
            <person name="Hayashi T."/>
            <person name="Toyoda A."/>
            <person name="Oliveira C."/>
            <person name="Osipova E."/>
            <person name="Leigh N.D."/>
            <person name="Simon A."/>
            <person name="Yun M.H."/>
        </authorList>
    </citation>
    <scope>NUCLEOTIDE SEQUENCE</scope>
    <source>
        <strain evidence="2">20211129_DDA</strain>
        <tissue evidence="2">Liver</tissue>
    </source>
</reference>
<feature type="region of interest" description="Disordered" evidence="1">
    <location>
        <begin position="1"/>
        <end position="47"/>
    </location>
</feature>
<sequence length="121" mass="12768">MGAWGSCSTAAKEKPEVKAAPKHRDHQKVAAQRLARLPDPDASRAEPGASLSRLCLCYPGSVVWPPPLYACGGSRQPKSSVGTAVDLPGRREPQCKECPSTVAPGWGCLRPSVVLPPVSLK</sequence>
<accession>A0AAV7MXW0</accession>
<name>A0AAV7MXW0_PLEWA</name>
<evidence type="ECO:0000313" key="3">
    <source>
        <dbReference type="Proteomes" id="UP001066276"/>
    </source>
</evidence>
<dbReference type="Proteomes" id="UP001066276">
    <property type="component" value="Chromosome 9"/>
</dbReference>
<keyword evidence="3" id="KW-1185">Reference proteome</keyword>
<proteinExistence type="predicted"/>
<dbReference type="AlphaFoldDB" id="A0AAV7MXW0"/>